<proteinExistence type="predicted"/>
<feature type="non-terminal residue" evidence="2">
    <location>
        <position position="83"/>
    </location>
</feature>
<feature type="region of interest" description="Disordered" evidence="1">
    <location>
        <begin position="62"/>
        <end position="83"/>
    </location>
</feature>
<keyword evidence="2" id="KW-0966">Cell projection</keyword>
<name>A0ABU7YSZ9_9GAMM</name>
<evidence type="ECO:0000313" key="2">
    <source>
        <dbReference type="EMBL" id="MEG3158664.1"/>
    </source>
</evidence>
<feature type="compositionally biased region" description="Low complexity" evidence="1">
    <location>
        <begin position="67"/>
        <end position="83"/>
    </location>
</feature>
<evidence type="ECO:0000256" key="1">
    <source>
        <dbReference type="SAM" id="MobiDB-lite"/>
    </source>
</evidence>
<keyword evidence="2" id="KW-0282">Flagellum</keyword>
<dbReference type="EMBL" id="JAXGFO010000113">
    <property type="protein sequence ID" value="MEG3158664.1"/>
    <property type="molecule type" value="Genomic_DNA"/>
</dbReference>
<sequence>MRIKRFIASDMRTALRMVRDEQGPDAVILSNRPCPEGVEVVSATDYDEALVHQALRAATPRISPTTANAAPAAAAEPAAVPSA</sequence>
<protein>
    <submittedName>
        <fullName evidence="2">Flagellar biosynthesis protein FlhF</fullName>
    </submittedName>
</protein>
<comment type="caution">
    <text evidence="2">The sequence shown here is derived from an EMBL/GenBank/DDBJ whole genome shotgun (WGS) entry which is preliminary data.</text>
</comment>
<organism evidence="2 3">
    <name type="scientific">Lysobacter zhanggongensis</name>
    <dbReference type="NCBI Taxonomy" id="1774951"/>
    <lineage>
        <taxon>Bacteria</taxon>
        <taxon>Pseudomonadati</taxon>
        <taxon>Pseudomonadota</taxon>
        <taxon>Gammaproteobacteria</taxon>
        <taxon>Lysobacterales</taxon>
        <taxon>Lysobacteraceae</taxon>
        <taxon>Lysobacter</taxon>
    </lineage>
</organism>
<dbReference type="Proteomes" id="UP001334501">
    <property type="component" value="Unassembled WGS sequence"/>
</dbReference>
<evidence type="ECO:0000313" key="3">
    <source>
        <dbReference type="Proteomes" id="UP001334501"/>
    </source>
</evidence>
<reference evidence="2 3" key="1">
    <citation type="journal article" date="2017" name="Curr. Microbiol.">
        <title>Lysobacter zhanggongensis sp. nov. Isolated from a Pit Mud.</title>
        <authorList>
            <person name="Zhang X.F."/>
            <person name="Wang H.H."/>
            <person name="Sun X.Y."/>
            <person name="Pan C.M."/>
        </authorList>
    </citation>
    <scope>NUCLEOTIDE SEQUENCE [LARGE SCALE GENOMIC DNA]</scope>
    <source>
        <strain evidence="2 3">ZGLJ7-1</strain>
    </source>
</reference>
<keyword evidence="2" id="KW-0969">Cilium</keyword>
<gene>
    <name evidence="2" type="ORF">SNE33_12435</name>
</gene>
<keyword evidence="3" id="KW-1185">Reference proteome</keyword>
<accession>A0ABU7YSZ9</accession>